<evidence type="ECO:0000313" key="1">
    <source>
        <dbReference type="EMBL" id="GAA5179575.1"/>
    </source>
</evidence>
<accession>A0ABP9RLS2</accession>
<comment type="caution">
    <text evidence="1">The sequence shown here is derived from an EMBL/GenBank/DDBJ whole genome shotgun (WGS) entry which is preliminary data.</text>
</comment>
<evidence type="ECO:0000313" key="2">
    <source>
        <dbReference type="Proteomes" id="UP001501570"/>
    </source>
</evidence>
<dbReference type="EMBL" id="BAABJQ010000002">
    <property type="protein sequence ID" value="GAA5179575.1"/>
    <property type="molecule type" value="Genomic_DNA"/>
</dbReference>
<proteinExistence type="predicted"/>
<gene>
    <name evidence="1" type="ORF">GCM10023322_09980</name>
</gene>
<protein>
    <submittedName>
        <fullName evidence="1">Uncharacterized protein</fullName>
    </submittedName>
</protein>
<reference evidence="2" key="1">
    <citation type="journal article" date="2019" name="Int. J. Syst. Evol. Microbiol.">
        <title>The Global Catalogue of Microorganisms (GCM) 10K type strain sequencing project: providing services to taxonomists for standard genome sequencing and annotation.</title>
        <authorList>
            <consortium name="The Broad Institute Genomics Platform"/>
            <consortium name="The Broad Institute Genome Sequencing Center for Infectious Disease"/>
            <person name="Wu L."/>
            <person name="Ma J."/>
        </authorList>
    </citation>
    <scope>NUCLEOTIDE SEQUENCE [LARGE SCALE GENOMIC DNA]</scope>
    <source>
        <strain evidence="2">JCM 18304</strain>
    </source>
</reference>
<dbReference type="Proteomes" id="UP001501570">
    <property type="component" value="Unassembled WGS sequence"/>
</dbReference>
<keyword evidence="2" id="KW-1185">Reference proteome</keyword>
<organism evidence="1 2">
    <name type="scientific">Rugosimonospora acidiphila</name>
    <dbReference type="NCBI Taxonomy" id="556531"/>
    <lineage>
        <taxon>Bacteria</taxon>
        <taxon>Bacillati</taxon>
        <taxon>Actinomycetota</taxon>
        <taxon>Actinomycetes</taxon>
        <taxon>Micromonosporales</taxon>
        <taxon>Micromonosporaceae</taxon>
        <taxon>Rugosimonospora</taxon>
    </lineage>
</organism>
<sequence length="77" mass="8117">MSIGVDIDDETAGALTRPVPPIADSLSRTNVLVTGPTPPISVHLPDRMSPACRVGIIVAVMNRENPSVIINTGRTRS</sequence>
<name>A0ABP9RLS2_9ACTN</name>